<evidence type="ECO:0000313" key="2">
    <source>
        <dbReference type="Proteomes" id="UP000177905"/>
    </source>
</evidence>
<comment type="caution">
    <text evidence="1">The sequence shown here is derived from an EMBL/GenBank/DDBJ whole genome shotgun (WGS) entry which is preliminary data.</text>
</comment>
<dbReference type="AlphaFoldDB" id="A0A1F4S2L1"/>
<name>A0A1F4S2L1_UNCSA</name>
<dbReference type="Proteomes" id="UP000177905">
    <property type="component" value="Unassembled WGS sequence"/>
</dbReference>
<accession>A0A1F4S2L1</accession>
<gene>
    <name evidence="1" type="ORF">A2290_01210</name>
</gene>
<reference evidence="1 2" key="1">
    <citation type="journal article" date="2016" name="Nat. Commun.">
        <title>Thousands of microbial genomes shed light on interconnected biogeochemical processes in an aquifer system.</title>
        <authorList>
            <person name="Anantharaman K."/>
            <person name="Brown C.T."/>
            <person name="Hug L.A."/>
            <person name="Sharon I."/>
            <person name="Castelle C.J."/>
            <person name="Probst A.J."/>
            <person name="Thomas B.C."/>
            <person name="Singh A."/>
            <person name="Wilkins M.J."/>
            <person name="Karaoz U."/>
            <person name="Brodie E.L."/>
            <person name="Williams K.H."/>
            <person name="Hubbard S.S."/>
            <person name="Banfield J.F."/>
        </authorList>
    </citation>
    <scope>NUCLEOTIDE SEQUENCE [LARGE SCALE GENOMIC DNA]</scope>
</reference>
<sequence>MENQSKAIMYISNHLITDYVQQLTKVKFGKIVLFPTFPITGAPNISMPVYFAEILNLDVVSDLIVRNKN</sequence>
<dbReference type="EMBL" id="MEUA01000033">
    <property type="protein sequence ID" value="OGC14650.1"/>
    <property type="molecule type" value="Genomic_DNA"/>
</dbReference>
<evidence type="ECO:0000313" key="1">
    <source>
        <dbReference type="EMBL" id="OGC14650.1"/>
    </source>
</evidence>
<organism evidence="1 2">
    <name type="scientific">candidate division WOR-1 bacterium RIFOXYB2_FULL_36_35</name>
    <dbReference type="NCBI Taxonomy" id="1802578"/>
    <lineage>
        <taxon>Bacteria</taxon>
        <taxon>Bacillati</taxon>
        <taxon>Saganbacteria</taxon>
    </lineage>
</organism>
<proteinExistence type="predicted"/>
<protein>
    <submittedName>
        <fullName evidence="1">Uncharacterized protein</fullName>
    </submittedName>
</protein>